<keyword evidence="1" id="KW-0472">Membrane</keyword>
<dbReference type="KEGG" id="fil:BN1229_v1_1727"/>
<dbReference type="EMBL" id="LN829119">
    <property type="protein sequence ID" value="CPR18479.1"/>
    <property type="molecule type" value="Genomic_DNA"/>
</dbReference>
<organism evidence="2 3">
    <name type="scientific">Candidatus Filomicrobium marinum</name>
    <dbReference type="NCBI Taxonomy" id="1608628"/>
    <lineage>
        <taxon>Bacteria</taxon>
        <taxon>Pseudomonadati</taxon>
        <taxon>Pseudomonadota</taxon>
        <taxon>Alphaproteobacteria</taxon>
        <taxon>Hyphomicrobiales</taxon>
        <taxon>Hyphomicrobiaceae</taxon>
        <taxon>Filomicrobium</taxon>
    </lineage>
</organism>
<keyword evidence="3" id="KW-1185">Reference proteome</keyword>
<evidence type="ECO:0000256" key="1">
    <source>
        <dbReference type="SAM" id="Phobius"/>
    </source>
</evidence>
<dbReference type="AlphaFoldDB" id="A0A0D6JEY9"/>
<feature type="transmembrane region" description="Helical" evidence="1">
    <location>
        <begin position="20"/>
        <end position="39"/>
    </location>
</feature>
<protein>
    <submittedName>
        <fullName evidence="2">Uncharacterized protein</fullName>
    </submittedName>
</protein>
<name>A0A0D6JEY9_9HYPH</name>
<dbReference type="Proteomes" id="UP000033187">
    <property type="component" value="Chromosome 1"/>
</dbReference>
<feature type="transmembrane region" description="Helical" evidence="1">
    <location>
        <begin position="74"/>
        <end position="97"/>
    </location>
</feature>
<proteinExistence type="predicted"/>
<evidence type="ECO:0000313" key="3">
    <source>
        <dbReference type="Proteomes" id="UP000033187"/>
    </source>
</evidence>
<keyword evidence="1" id="KW-1133">Transmembrane helix</keyword>
<accession>A0A0D6JEY9</accession>
<keyword evidence="1" id="KW-0812">Transmembrane</keyword>
<reference evidence="3" key="1">
    <citation type="submission" date="2015-02" db="EMBL/GenBank/DDBJ databases">
        <authorList>
            <person name="Chooi Y.-H."/>
        </authorList>
    </citation>
    <scope>NUCLEOTIDE SEQUENCE [LARGE SCALE GENOMIC DNA]</scope>
    <source>
        <strain evidence="3">strain Y</strain>
    </source>
</reference>
<feature type="transmembrane region" description="Helical" evidence="1">
    <location>
        <begin position="46"/>
        <end position="68"/>
    </location>
</feature>
<evidence type="ECO:0000313" key="2">
    <source>
        <dbReference type="EMBL" id="CPR18479.1"/>
    </source>
</evidence>
<gene>
    <name evidence="2" type="ORF">YBN1229_v1_1730</name>
</gene>
<sequence>MPCTFQGKSGFSAPRPGWFLAPPSHVAGLGFVLVPIVGAANNIGDITAVGFLIFKESIIVGIGEIIVGFDIDEIFLLVLLIRFTIGAGELGLLGLTCRRFVDFVDHRARRGMRDFVDRAANRTNDRIAIEIIKSGTAFAALAGAFYPARVLGHGVLCLCRLEKERALCHTTVALSKLTFGDSESSLI</sequence>
<dbReference type="KEGG" id="fiy:BN1229_v1_1730"/>